<dbReference type="PROSITE" id="PS51173">
    <property type="entry name" value="CBM2"/>
    <property type="match status" value="1"/>
</dbReference>
<dbReference type="InterPro" id="IPR051024">
    <property type="entry name" value="GlcNAc_Chitin_IntDeg"/>
</dbReference>
<dbReference type="EMBL" id="BAABJQ010000048">
    <property type="protein sequence ID" value="GAA5201127.1"/>
    <property type="molecule type" value="Genomic_DNA"/>
</dbReference>
<dbReference type="CDD" id="cd21177">
    <property type="entry name" value="LPMO_AA10"/>
    <property type="match status" value="1"/>
</dbReference>
<feature type="compositionally biased region" description="Pro residues" evidence="2">
    <location>
        <begin position="282"/>
        <end position="294"/>
    </location>
</feature>
<dbReference type="InterPro" id="IPR012291">
    <property type="entry name" value="CBM2_carb-bd_dom_sf"/>
</dbReference>
<gene>
    <name evidence="5" type="ORF">GCM10023322_80500</name>
</gene>
<dbReference type="Proteomes" id="UP001501570">
    <property type="component" value="Unassembled WGS sequence"/>
</dbReference>
<feature type="region of interest" description="Disordered" evidence="2">
    <location>
        <begin position="230"/>
        <end position="298"/>
    </location>
</feature>
<dbReference type="InterPro" id="IPR008965">
    <property type="entry name" value="CBM2/CBM3_carb-bd_dom_sf"/>
</dbReference>
<comment type="caution">
    <text evidence="5">The sequence shown here is derived from an EMBL/GenBank/DDBJ whole genome shotgun (WGS) entry which is preliminary data.</text>
</comment>
<evidence type="ECO:0000256" key="1">
    <source>
        <dbReference type="ARBA" id="ARBA00022729"/>
    </source>
</evidence>
<dbReference type="PANTHER" id="PTHR34823:SF1">
    <property type="entry name" value="CHITIN-BINDING TYPE-4 DOMAIN-CONTAINING PROTEIN"/>
    <property type="match status" value="1"/>
</dbReference>
<evidence type="ECO:0000256" key="3">
    <source>
        <dbReference type="SAM" id="SignalP"/>
    </source>
</evidence>
<reference evidence="6" key="1">
    <citation type="journal article" date="2019" name="Int. J. Syst. Evol. Microbiol.">
        <title>The Global Catalogue of Microorganisms (GCM) 10K type strain sequencing project: providing services to taxonomists for standard genome sequencing and annotation.</title>
        <authorList>
            <consortium name="The Broad Institute Genomics Platform"/>
            <consortium name="The Broad Institute Genome Sequencing Center for Infectious Disease"/>
            <person name="Wu L."/>
            <person name="Ma J."/>
        </authorList>
    </citation>
    <scope>NUCLEOTIDE SEQUENCE [LARGE SCALE GENOMIC DNA]</scope>
    <source>
        <strain evidence="6">JCM 18304</strain>
    </source>
</reference>
<proteinExistence type="predicted"/>
<dbReference type="Pfam" id="PF00553">
    <property type="entry name" value="CBM_2"/>
    <property type="match status" value="1"/>
</dbReference>
<dbReference type="SUPFAM" id="SSF49384">
    <property type="entry name" value="Carbohydrate-binding domain"/>
    <property type="match status" value="1"/>
</dbReference>
<dbReference type="InterPro" id="IPR014756">
    <property type="entry name" value="Ig_E-set"/>
</dbReference>
<name>A0ABP9SSG7_9ACTN</name>
<dbReference type="SMART" id="SM00637">
    <property type="entry name" value="CBD_II"/>
    <property type="match status" value="1"/>
</dbReference>
<dbReference type="SUPFAM" id="SSF81296">
    <property type="entry name" value="E set domains"/>
    <property type="match status" value="1"/>
</dbReference>
<feature type="compositionally biased region" description="Low complexity" evidence="2">
    <location>
        <begin position="241"/>
        <end position="281"/>
    </location>
</feature>
<dbReference type="Gene3D" id="2.60.40.290">
    <property type="match status" value="1"/>
</dbReference>
<sequence length="394" mass="40847">MRLRLRYKLLGAAAALGLAAAGTVVALAMPANAHGALQIPGSRTWLCYEDGLTSTGQIIPNNPACAAAIAQSGTTGLYNWFAVLRSDGSGRMAGFIPDGKLCSAGATNFDFSGFDLNRLDWPITHLTSGATIQFQYNKWAAHPGTFRLYITKDGWDQSAPLSWDDFETTPFSSAPDPPSIGDPGSVNSYYYWTGTLPQKTGRHLIYSVWQRSDSTETFYGCSDVVFDGGNGQVTGMGPGSGSPTPTPTRTVSPTPSRTTSSPSPSPSRTVSPTPSRTTSSPSPSPSRTPTPPPTGGAGCQATYQVTSSWPGNFQANVTVTAGSAAIRSWTVTWTFANGESISQIWNGTLSGSGGNVSVANIGYNGALSAGGSTSFGFLASGTPGTVSGLTCTST</sequence>
<dbReference type="GO" id="GO:0004497">
    <property type="term" value="F:monooxygenase activity"/>
    <property type="evidence" value="ECO:0007669"/>
    <property type="project" value="UniProtKB-KW"/>
</dbReference>
<keyword evidence="5" id="KW-0503">Monooxygenase</keyword>
<feature type="compositionally biased region" description="Gly residues" evidence="2">
    <location>
        <begin position="230"/>
        <end position="240"/>
    </location>
</feature>
<evidence type="ECO:0000259" key="4">
    <source>
        <dbReference type="PROSITE" id="PS51173"/>
    </source>
</evidence>
<feature type="signal peptide" evidence="3">
    <location>
        <begin position="1"/>
        <end position="33"/>
    </location>
</feature>
<dbReference type="Pfam" id="PF03067">
    <property type="entry name" value="LPMO_10"/>
    <property type="match status" value="1"/>
</dbReference>
<evidence type="ECO:0000313" key="5">
    <source>
        <dbReference type="EMBL" id="GAA5201127.1"/>
    </source>
</evidence>
<dbReference type="InterPro" id="IPR004302">
    <property type="entry name" value="Cellulose/chitin-bd_N"/>
</dbReference>
<evidence type="ECO:0000313" key="6">
    <source>
        <dbReference type="Proteomes" id="UP001501570"/>
    </source>
</evidence>
<keyword evidence="6" id="KW-1185">Reference proteome</keyword>
<protein>
    <submittedName>
        <fullName evidence="5">Lytic polysaccharide monooxygenase</fullName>
    </submittedName>
</protein>
<keyword evidence="1 3" id="KW-0732">Signal</keyword>
<dbReference type="Gene3D" id="2.70.50.50">
    <property type="entry name" value="chitin-binding protein cbp21"/>
    <property type="match status" value="1"/>
</dbReference>
<keyword evidence="5" id="KW-0560">Oxidoreductase</keyword>
<evidence type="ECO:0000256" key="2">
    <source>
        <dbReference type="SAM" id="MobiDB-lite"/>
    </source>
</evidence>
<feature type="domain" description="CBM2" evidence="4">
    <location>
        <begin position="292"/>
        <end position="394"/>
    </location>
</feature>
<dbReference type="InterPro" id="IPR001919">
    <property type="entry name" value="CBD2"/>
</dbReference>
<accession>A0ABP9SSG7</accession>
<dbReference type="RefSeq" id="WP_345638885.1">
    <property type="nucleotide sequence ID" value="NZ_BAABJQ010000048.1"/>
</dbReference>
<organism evidence="5 6">
    <name type="scientific">Rugosimonospora acidiphila</name>
    <dbReference type="NCBI Taxonomy" id="556531"/>
    <lineage>
        <taxon>Bacteria</taxon>
        <taxon>Bacillati</taxon>
        <taxon>Actinomycetota</taxon>
        <taxon>Actinomycetes</taxon>
        <taxon>Micromonosporales</taxon>
        <taxon>Micromonosporaceae</taxon>
        <taxon>Rugosimonospora</taxon>
    </lineage>
</organism>
<feature type="chain" id="PRO_5045517371" evidence="3">
    <location>
        <begin position="34"/>
        <end position="394"/>
    </location>
</feature>
<dbReference type="PANTHER" id="PTHR34823">
    <property type="entry name" value="GLCNAC-BINDING PROTEIN A"/>
    <property type="match status" value="1"/>
</dbReference>